<evidence type="ECO:0000313" key="2">
    <source>
        <dbReference type="Proteomes" id="UP000790709"/>
    </source>
</evidence>
<protein>
    <submittedName>
        <fullName evidence="1">UbiE family methyltransferase</fullName>
    </submittedName>
</protein>
<reference evidence="1" key="1">
    <citation type="journal article" date="2021" name="New Phytol.">
        <title>Evolutionary innovations through gain and loss of genes in the ectomycorrhizal Boletales.</title>
        <authorList>
            <person name="Wu G."/>
            <person name="Miyauchi S."/>
            <person name="Morin E."/>
            <person name="Kuo A."/>
            <person name="Drula E."/>
            <person name="Varga T."/>
            <person name="Kohler A."/>
            <person name="Feng B."/>
            <person name="Cao Y."/>
            <person name="Lipzen A."/>
            <person name="Daum C."/>
            <person name="Hundley H."/>
            <person name="Pangilinan J."/>
            <person name="Johnson J."/>
            <person name="Barry K."/>
            <person name="LaButti K."/>
            <person name="Ng V."/>
            <person name="Ahrendt S."/>
            <person name="Min B."/>
            <person name="Choi I.G."/>
            <person name="Park H."/>
            <person name="Plett J.M."/>
            <person name="Magnuson J."/>
            <person name="Spatafora J.W."/>
            <person name="Nagy L.G."/>
            <person name="Henrissat B."/>
            <person name="Grigoriev I.V."/>
            <person name="Yang Z.L."/>
            <person name="Xu J."/>
            <person name="Martin F.M."/>
        </authorList>
    </citation>
    <scope>NUCLEOTIDE SEQUENCE</scope>
    <source>
        <strain evidence="1">KUC20120723A-06</strain>
    </source>
</reference>
<dbReference type="Proteomes" id="UP000790709">
    <property type="component" value="Unassembled WGS sequence"/>
</dbReference>
<dbReference type="EMBL" id="MU266503">
    <property type="protein sequence ID" value="KAH7921973.1"/>
    <property type="molecule type" value="Genomic_DNA"/>
</dbReference>
<keyword evidence="2" id="KW-1185">Reference proteome</keyword>
<sequence length="273" mass="30652">MTESLKPAAIYTHGHHESVLRSHSWRTAVNSAAYLLPYLKPNMRILDIGCGPGTITIDFARLVPEGHVVGLEYAPDVLPQARATAAEQGVTNIEFQTGDICNLVDIKDGTFDVVHCHQVLQHISDPVKALSEMRRVAKAGGIVAARESDVFTWFPDLEGMQEWHELYHEVARKNGGQPQAGRRLVSWAREAGFNRSQITATASTWCYSSPEERTWWTGMWADRTVRSSFASSAIGHKLATQEKLERIAQVWRTWSEQDDAWFTLLHGEIVCRV</sequence>
<evidence type="ECO:0000313" key="1">
    <source>
        <dbReference type="EMBL" id="KAH7921973.1"/>
    </source>
</evidence>
<comment type="caution">
    <text evidence="1">The sequence shown here is derived from an EMBL/GenBank/DDBJ whole genome shotgun (WGS) entry which is preliminary data.</text>
</comment>
<keyword evidence="1" id="KW-0489">Methyltransferase</keyword>
<gene>
    <name evidence="1" type="ORF">BV22DRAFT_1071251</name>
</gene>
<organism evidence="1 2">
    <name type="scientific">Leucogyrophana mollusca</name>
    <dbReference type="NCBI Taxonomy" id="85980"/>
    <lineage>
        <taxon>Eukaryota</taxon>
        <taxon>Fungi</taxon>
        <taxon>Dikarya</taxon>
        <taxon>Basidiomycota</taxon>
        <taxon>Agaricomycotina</taxon>
        <taxon>Agaricomycetes</taxon>
        <taxon>Agaricomycetidae</taxon>
        <taxon>Boletales</taxon>
        <taxon>Boletales incertae sedis</taxon>
        <taxon>Leucogyrophana</taxon>
    </lineage>
</organism>
<proteinExistence type="predicted"/>
<keyword evidence="1" id="KW-0808">Transferase</keyword>
<name>A0ACB8BAS3_9AGAM</name>
<accession>A0ACB8BAS3</accession>